<dbReference type="EMBL" id="WPAF01000006">
    <property type="protein sequence ID" value="KAF0134678.1"/>
    <property type="molecule type" value="Genomic_DNA"/>
</dbReference>
<feature type="compositionally biased region" description="Polar residues" evidence="2">
    <location>
        <begin position="144"/>
        <end position="157"/>
    </location>
</feature>
<keyword evidence="4" id="KW-0670">Pyruvate</keyword>
<proteinExistence type="predicted"/>
<organism evidence="4 5">
    <name type="scientific">Candidatus Saganbacteria bacterium</name>
    <dbReference type="NCBI Taxonomy" id="2575572"/>
    <lineage>
        <taxon>Bacteria</taxon>
        <taxon>Bacillati</taxon>
        <taxon>Saganbacteria</taxon>
    </lineage>
</organism>
<dbReference type="AlphaFoldDB" id="A0A833L1S0"/>
<evidence type="ECO:0000256" key="1">
    <source>
        <dbReference type="ARBA" id="ARBA00023002"/>
    </source>
</evidence>
<sequence>MATLKELSVRKDPLTGGHRACAGCGFPQIVRMVCLASKDPIVVVSATGCLEVTTTIFPYSAWTVPFLHNAFENAAATLSGVEAAYKAFLKKGKIAKKINFIAFGGDGGTYDIGLQSLSGAMERGHNLLYVCYNNQAYMNTSIQRSGATPKGANTTTEPAGKVKQGKVQRQKDLTEIMVAHNIPYAAQATVGYWADLVRKAEKAFSIDGPRFINVLQPCRLGWVYKPEETMSISRLAADTCFWPLYEVENGKYKVTLKPKEKKPIIEFLKSQDRFRHLFNPKNETILVEIQKEIDYNWEKLLAKEAK</sequence>
<evidence type="ECO:0000256" key="2">
    <source>
        <dbReference type="SAM" id="MobiDB-lite"/>
    </source>
</evidence>
<accession>A0A833L1S0</accession>
<dbReference type="PANTHER" id="PTHR42897">
    <property type="entry name" value="PYRUVATE SYNTHASE SUBUNIT PORB"/>
    <property type="match status" value="1"/>
</dbReference>
<evidence type="ECO:0000313" key="5">
    <source>
        <dbReference type="Proteomes" id="UP000488506"/>
    </source>
</evidence>
<dbReference type="InterPro" id="IPR029061">
    <property type="entry name" value="THDP-binding"/>
</dbReference>
<protein>
    <submittedName>
        <fullName evidence="4">Pyruvate ferredoxin oxidoreductase beta subunit</fullName>
    </submittedName>
</protein>
<evidence type="ECO:0000259" key="3">
    <source>
        <dbReference type="Pfam" id="PF02775"/>
    </source>
</evidence>
<dbReference type="Gene3D" id="3.40.50.970">
    <property type="match status" value="2"/>
</dbReference>
<dbReference type="PANTHER" id="PTHR42897:SF2">
    <property type="entry name" value="PYRUVATE SYNTHASE SUBUNIT PORB"/>
    <property type="match status" value="1"/>
</dbReference>
<dbReference type="InterPro" id="IPR011766">
    <property type="entry name" value="TPP_enzyme_TPP-bd"/>
</dbReference>
<dbReference type="CDD" id="cd03376">
    <property type="entry name" value="TPP_PFOR_porB_like"/>
    <property type="match status" value="1"/>
</dbReference>
<dbReference type="Pfam" id="PF02775">
    <property type="entry name" value="TPP_enzyme_C"/>
    <property type="match status" value="1"/>
</dbReference>
<name>A0A833L1S0_UNCSA</name>
<feature type="domain" description="Thiamine pyrophosphate enzyme TPP-binding" evidence="3">
    <location>
        <begin position="47"/>
        <end position="214"/>
    </location>
</feature>
<feature type="region of interest" description="Disordered" evidence="2">
    <location>
        <begin position="144"/>
        <end position="166"/>
    </location>
</feature>
<keyword evidence="1" id="KW-0560">Oxidoreductase</keyword>
<dbReference type="InterPro" id="IPR051479">
    <property type="entry name" value="PorB-like"/>
</dbReference>
<dbReference type="SUPFAM" id="SSF52518">
    <property type="entry name" value="Thiamin diphosphate-binding fold (THDP-binding)"/>
    <property type="match status" value="1"/>
</dbReference>
<reference evidence="4 5" key="1">
    <citation type="submission" date="2019-12" db="EMBL/GenBank/DDBJ databases">
        <authorList>
            <person name="Wolfe R."/>
            <person name="Danczak R."/>
            <person name="Wilkins M."/>
        </authorList>
    </citation>
    <scope>NUCLEOTIDE SEQUENCE [LARGE SCALE GENOMIC DNA]</scope>
    <source>
        <strain evidence="4">X2_MaxBin.013</strain>
    </source>
</reference>
<dbReference type="GO" id="GO:0030976">
    <property type="term" value="F:thiamine pyrophosphate binding"/>
    <property type="evidence" value="ECO:0007669"/>
    <property type="project" value="InterPro"/>
</dbReference>
<dbReference type="Proteomes" id="UP000488506">
    <property type="component" value="Unassembled WGS sequence"/>
</dbReference>
<comment type="caution">
    <text evidence="4">The sequence shown here is derived from an EMBL/GenBank/DDBJ whole genome shotgun (WGS) entry which is preliminary data.</text>
</comment>
<gene>
    <name evidence="4" type="ORF">FD145_509</name>
</gene>
<evidence type="ECO:0000313" key="4">
    <source>
        <dbReference type="EMBL" id="KAF0134678.1"/>
    </source>
</evidence>
<dbReference type="GO" id="GO:0016491">
    <property type="term" value="F:oxidoreductase activity"/>
    <property type="evidence" value="ECO:0007669"/>
    <property type="project" value="UniProtKB-KW"/>
</dbReference>